<keyword evidence="3" id="KW-1185">Reference proteome</keyword>
<proteinExistence type="predicted"/>
<feature type="compositionally biased region" description="Polar residues" evidence="1">
    <location>
        <begin position="184"/>
        <end position="195"/>
    </location>
</feature>
<feature type="compositionally biased region" description="Basic and acidic residues" evidence="1">
    <location>
        <begin position="1"/>
        <end position="25"/>
    </location>
</feature>
<feature type="region of interest" description="Disordered" evidence="1">
    <location>
        <begin position="175"/>
        <end position="206"/>
    </location>
</feature>
<reference evidence="2" key="1">
    <citation type="journal article" date="2023" name="Mol. Phylogenet. Evol.">
        <title>Genome-scale phylogeny and comparative genomics of the fungal order Sordariales.</title>
        <authorList>
            <person name="Hensen N."/>
            <person name="Bonometti L."/>
            <person name="Westerberg I."/>
            <person name="Brannstrom I.O."/>
            <person name="Guillou S."/>
            <person name="Cros-Aarteil S."/>
            <person name="Calhoun S."/>
            <person name="Haridas S."/>
            <person name="Kuo A."/>
            <person name="Mondo S."/>
            <person name="Pangilinan J."/>
            <person name="Riley R."/>
            <person name="LaButti K."/>
            <person name="Andreopoulos B."/>
            <person name="Lipzen A."/>
            <person name="Chen C."/>
            <person name="Yan M."/>
            <person name="Daum C."/>
            <person name="Ng V."/>
            <person name="Clum A."/>
            <person name="Steindorff A."/>
            <person name="Ohm R.A."/>
            <person name="Martin F."/>
            <person name="Silar P."/>
            <person name="Natvig D.O."/>
            <person name="Lalanne C."/>
            <person name="Gautier V."/>
            <person name="Ament-Velasquez S.L."/>
            <person name="Kruys A."/>
            <person name="Hutchinson M.I."/>
            <person name="Powell A.J."/>
            <person name="Barry K."/>
            <person name="Miller A.N."/>
            <person name="Grigoriev I.V."/>
            <person name="Debuchy R."/>
            <person name="Gladieux P."/>
            <person name="Hiltunen Thoren M."/>
            <person name="Johannesson H."/>
        </authorList>
    </citation>
    <scope>NUCLEOTIDE SEQUENCE</scope>
    <source>
        <strain evidence="2">FGSC 1904</strain>
    </source>
</reference>
<evidence type="ECO:0000313" key="3">
    <source>
        <dbReference type="Proteomes" id="UP001281003"/>
    </source>
</evidence>
<sequence length="206" mass="22816">MTGKHSPDTTTKEAAHDELEWEREQPQGLKLDTLIQKEGTLSQKEGTTVVRHKVRRKPLRAGTFHALPARAPVPSTRITVGHDNDRIQALGVGSWDICLEVLFPTASSSPFQSSLNLTPSSVMPSTDSGCPINAIHHHHHHVNKPRYLPSRRSNINSPSLDDKLEFTKFTASSFHQLAPLPPEENSTSRLSQPSRSHLPRPAAKLD</sequence>
<reference evidence="2" key="2">
    <citation type="submission" date="2023-07" db="EMBL/GenBank/DDBJ databases">
        <authorList>
            <consortium name="Lawrence Berkeley National Laboratory"/>
            <person name="Haridas S."/>
            <person name="Hensen N."/>
            <person name="Bonometti L."/>
            <person name="Westerberg I."/>
            <person name="Brannstrom I.O."/>
            <person name="Guillou S."/>
            <person name="Cros-Aarteil S."/>
            <person name="Calhoun S."/>
            <person name="Kuo A."/>
            <person name="Mondo S."/>
            <person name="Pangilinan J."/>
            <person name="Riley R."/>
            <person name="LaButti K."/>
            <person name="Andreopoulos B."/>
            <person name="Lipzen A."/>
            <person name="Chen C."/>
            <person name="Yanf M."/>
            <person name="Daum C."/>
            <person name="Ng V."/>
            <person name="Clum A."/>
            <person name="Steindorff A."/>
            <person name="Ohm R."/>
            <person name="Martin F."/>
            <person name="Silar P."/>
            <person name="Natvig D."/>
            <person name="Lalanne C."/>
            <person name="Gautier V."/>
            <person name="Ament-velasquez S.L."/>
            <person name="Kruys A."/>
            <person name="Hutchinson M.I."/>
            <person name="Powell A.J."/>
            <person name="Barry K."/>
            <person name="Miller A.N."/>
            <person name="Grigoriev I.V."/>
            <person name="Debuchy R."/>
            <person name="Gladieux P."/>
            <person name="Thoren M.H."/>
            <person name="Johannesson H."/>
        </authorList>
    </citation>
    <scope>NUCLEOTIDE SEQUENCE</scope>
    <source>
        <strain evidence="2">FGSC 1904</strain>
    </source>
</reference>
<accession>A0AAE0PB49</accession>
<evidence type="ECO:0000313" key="2">
    <source>
        <dbReference type="EMBL" id="KAK3396694.1"/>
    </source>
</evidence>
<dbReference type="AlphaFoldDB" id="A0AAE0PB49"/>
<gene>
    <name evidence="2" type="ORF">B0T20DRAFT_277435</name>
</gene>
<name>A0AAE0PB49_SORBR</name>
<comment type="caution">
    <text evidence="2">The sequence shown here is derived from an EMBL/GenBank/DDBJ whole genome shotgun (WGS) entry which is preliminary data.</text>
</comment>
<evidence type="ECO:0000256" key="1">
    <source>
        <dbReference type="SAM" id="MobiDB-lite"/>
    </source>
</evidence>
<dbReference type="Proteomes" id="UP001281003">
    <property type="component" value="Unassembled WGS sequence"/>
</dbReference>
<protein>
    <submittedName>
        <fullName evidence="2">Uncharacterized protein</fullName>
    </submittedName>
</protein>
<organism evidence="2 3">
    <name type="scientific">Sordaria brevicollis</name>
    <dbReference type="NCBI Taxonomy" id="83679"/>
    <lineage>
        <taxon>Eukaryota</taxon>
        <taxon>Fungi</taxon>
        <taxon>Dikarya</taxon>
        <taxon>Ascomycota</taxon>
        <taxon>Pezizomycotina</taxon>
        <taxon>Sordariomycetes</taxon>
        <taxon>Sordariomycetidae</taxon>
        <taxon>Sordariales</taxon>
        <taxon>Sordariaceae</taxon>
        <taxon>Sordaria</taxon>
    </lineage>
</organism>
<feature type="region of interest" description="Disordered" evidence="1">
    <location>
        <begin position="1"/>
        <end position="28"/>
    </location>
</feature>
<dbReference type="EMBL" id="JAUTDP010000009">
    <property type="protein sequence ID" value="KAK3396694.1"/>
    <property type="molecule type" value="Genomic_DNA"/>
</dbReference>